<organism evidence="8 9">
    <name type="scientific">Candidatus Roizmanbacteria bacterium RIFCSPLOWO2_01_FULL_37_12</name>
    <dbReference type="NCBI Taxonomy" id="1802056"/>
    <lineage>
        <taxon>Bacteria</taxon>
        <taxon>Candidatus Roizmaniibacteriota</taxon>
    </lineage>
</organism>
<evidence type="ECO:0000256" key="5">
    <source>
        <dbReference type="ARBA" id="ARBA00022842"/>
    </source>
</evidence>
<comment type="caution">
    <text evidence="8">The sequence shown here is derived from an EMBL/GenBank/DDBJ whole genome shotgun (WGS) entry which is preliminary data.</text>
</comment>
<dbReference type="Proteomes" id="UP000177698">
    <property type="component" value="Unassembled WGS sequence"/>
</dbReference>
<evidence type="ECO:0000313" key="8">
    <source>
        <dbReference type="EMBL" id="OGK42286.1"/>
    </source>
</evidence>
<sequence>MGQQIRKKLAYGVLTDLIIESIAELFMESGRYSPPPKLGIILGNLLKAILEQKRNNITSDKLKRAIRSLKKRKIIYLEEKEDKVFVHLDDQGRSKVFEYSLKMLIDFKKKKKIWNKKWFLVFFDVPEIERNKRDYLRRYLKKLGFYQYQQSVYLFPYECEKEVEQIKKIVEGAKYIKYIVAEKIEDEESAKRFFRLS</sequence>
<keyword evidence="5" id="KW-0460">Magnesium</keyword>
<dbReference type="GO" id="GO:0004521">
    <property type="term" value="F:RNA endonuclease activity"/>
    <property type="evidence" value="ECO:0007669"/>
    <property type="project" value="InterPro"/>
</dbReference>
<reference evidence="8 9" key="1">
    <citation type="journal article" date="2016" name="Nat. Commun.">
        <title>Thousands of microbial genomes shed light on interconnected biogeochemical processes in an aquifer system.</title>
        <authorList>
            <person name="Anantharaman K."/>
            <person name="Brown C.T."/>
            <person name="Hug L.A."/>
            <person name="Sharon I."/>
            <person name="Castelle C.J."/>
            <person name="Probst A.J."/>
            <person name="Thomas B.C."/>
            <person name="Singh A."/>
            <person name="Wilkins M.J."/>
            <person name="Karaoz U."/>
            <person name="Brodie E.L."/>
            <person name="Williams K.H."/>
            <person name="Hubbard S.S."/>
            <person name="Banfield J.F."/>
        </authorList>
    </citation>
    <scope>NUCLEOTIDE SEQUENCE [LARGE SCALE GENOMIC DNA]</scope>
</reference>
<accession>A0A1F7IG14</accession>
<keyword evidence="1" id="KW-0540">Nuclease</keyword>
<name>A0A1F7IG14_9BACT</name>
<keyword evidence="3 8" id="KW-0255">Endonuclease</keyword>
<evidence type="ECO:0000256" key="4">
    <source>
        <dbReference type="ARBA" id="ARBA00022801"/>
    </source>
</evidence>
<dbReference type="STRING" id="1802056.A2954_04740"/>
<dbReference type="GO" id="GO:0043571">
    <property type="term" value="P:maintenance of CRISPR repeat elements"/>
    <property type="evidence" value="ECO:0007669"/>
    <property type="project" value="InterPro"/>
</dbReference>
<dbReference type="AlphaFoldDB" id="A0A1F7IG14"/>
<proteinExistence type="predicted"/>
<keyword evidence="2" id="KW-0479">Metal-binding</keyword>
<dbReference type="EMBL" id="MGAG01000003">
    <property type="protein sequence ID" value="OGK42286.1"/>
    <property type="molecule type" value="Genomic_DNA"/>
</dbReference>
<dbReference type="InterPro" id="IPR021127">
    <property type="entry name" value="CRISPR_associated_Cas2"/>
</dbReference>
<evidence type="ECO:0000313" key="9">
    <source>
        <dbReference type="Proteomes" id="UP000177698"/>
    </source>
</evidence>
<dbReference type="Gene3D" id="3.30.70.2650">
    <property type="match status" value="1"/>
</dbReference>
<gene>
    <name evidence="8" type="ORF">A2954_04740</name>
</gene>
<evidence type="ECO:0000256" key="3">
    <source>
        <dbReference type="ARBA" id="ARBA00022759"/>
    </source>
</evidence>
<protein>
    <submittedName>
        <fullName evidence="8">CRISPR-associated endonuclease Cas2</fullName>
    </submittedName>
</protein>
<evidence type="ECO:0000256" key="1">
    <source>
        <dbReference type="ARBA" id="ARBA00022722"/>
    </source>
</evidence>
<keyword evidence="4" id="KW-0378">Hydrolase</keyword>
<dbReference type="SUPFAM" id="SSF143430">
    <property type="entry name" value="TTP0101/SSO1404-like"/>
    <property type="match status" value="1"/>
</dbReference>
<dbReference type="Pfam" id="PF20803">
    <property type="entry name" value="PaaX_M"/>
    <property type="match status" value="1"/>
</dbReference>
<evidence type="ECO:0000256" key="6">
    <source>
        <dbReference type="ARBA" id="ARBA00023118"/>
    </source>
</evidence>
<evidence type="ECO:0000256" key="2">
    <source>
        <dbReference type="ARBA" id="ARBA00022723"/>
    </source>
</evidence>
<evidence type="ECO:0000259" key="7">
    <source>
        <dbReference type="Pfam" id="PF20803"/>
    </source>
</evidence>
<dbReference type="NCBIfam" id="TIGR01573">
    <property type="entry name" value="cas2"/>
    <property type="match status" value="1"/>
</dbReference>
<keyword evidence="6" id="KW-0051">Antiviral defense</keyword>
<dbReference type="InterPro" id="IPR048846">
    <property type="entry name" value="PaaX-like_central"/>
</dbReference>
<feature type="domain" description="Transcriptional repressor PaaX-like central Cas2-like" evidence="7">
    <location>
        <begin position="113"/>
        <end position="190"/>
    </location>
</feature>